<sequence length="192" mass="20407">MPAVRILVDDVLVATVGTAGMTMIDVRLASRRTWGPRACLDVGGATVAPTTMLTFVARELAPGQRVTIALVADGATAPPGKTFSELFPDAPKSEPLQRPDPAWARQQYAALPVHHQRYTIDVVTSLGTTVRGATADGIESLALSVDWHADDGDRADIRLSTTTTWPTLEDIGDSYLLREKMALGGSVVLTVG</sequence>
<gene>
    <name evidence="1" type="ORF">DUPY_48350</name>
</gene>
<reference evidence="2" key="1">
    <citation type="journal article" date="2016" name="Front. Microbiol.">
        <title>Molecular Keys to the Janthinobacterium and Duganella spp. Interaction with the Plant Pathogen Fusarium graminearum.</title>
        <authorList>
            <person name="Haack F.S."/>
            <person name="Poehlein A."/>
            <person name="Kroger C."/>
            <person name="Voigt C.A."/>
            <person name="Piepenbring M."/>
            <person name="Bode H.B."/>
            <person name="Daniel R."/>
            <person name="Schafer W."/>
            <person name="Streit W.R."/>
        </authorList>
    </citation>
    <scope>NUCLEOTIDE SEQUENCE [LARGE SCALE GENOMIC DNA]</scope>
    <source>
        <strain evidence="2">T54</strain>
    </source>
</reference>
<organism evidence="1 2">
    <name type="scientific">Duganella phyllosphaerae</name>
    <dbReference type="NCBI Taxonomy" id="762836"/>
    <lineage>
        <taxon>Bacteria</taxon>
        <taxon>Pseudomonadati</taxon>
        <taxon>Pseudomonadota</taxon>
        <taxon>Betaproteobacteria</taxon>
        <taxon>Burkholderiales</taxon>
        <taxon>Oxalobacteraceae</taxon>
        <taxon>Telluria group</taxon>
        <taxon>Duganella</taxon>
    </lineage>
</organism>
<keyword evidence="2" id="KW-1185">Reference proteome</keyword>
<evidence type="ECO:0000313" key="2">
    <source>
        <dbReference type="Proteomes" id="UP000175989"/>
    </source>
</evidence>
<dbReference type="Proteomes" id="UP000175989">
    <property type="component" value="Unassembled WGS sequence"/>
</dbReference>
<evidence type="ECO:0000313" key="1">
    <source>
        <dbReference type="EMBL" id="OEZ92576.1"/>
    </source>
</evidence>
<dbReference type="AlphaFoldDB" id="A0A1E7W8M4"/>
<protein>
    <submittedName>
        <fullName evidence="1">Uncharacterized protein</fullName>
    </submittedName>
</protein>
<dbReference type="OrthoDB" id="8776148at2"/>
<comment type="caution">
    <text evidence="1">The sequence shown here is derived from an EMBL/GenBank/DDBJ whole genome shotgun (WGS) entry which is preliminary data.</text>
</comment>
<dbReference type="EMBL" id="LROM01000147">
    <property type="protein sequence ID" value="OEZ92576.1"/>
    <property type="molecule type" value="Genomic_DNA"/>
</dbReference>
<dbReference type="PATRIC" id="fig|762836.4.peg.4974"/>
<name>A0A1E7W8M4_9BURK</name>
<accession>A0A1E7W8M4</accession>
<dbReference type="RefSeq" id="WP_070251713.1">
    <property type="nucleotide sequence ID" value="NZ_LROM01000147.1"/>
</dbReference>
<proteinExistence type="predicted"/>